<name>A0A2T5VCK8_9HYPH</name>
<dbReference type="AlphaFoldDB" id="A0A2T5VCK8"/>
<protein>
    <recommendedName>
        <fullName evidence="3">Beta-phosphoglucomutase-like phosphatase (HAD superfamily)</fullName>
    </recommendedName>
</protein>
<accession>A0A2T5VCK8</accession>
<sequence>MSEARNGVNPAFARIEALTLAARPLIVCDVDEVVLQFIAPLERLMNDAGMEFIDHRYRLTGNIRHVETGDLASRDEVRALLHGFFEDHGRLQTPVPGAADALNQLSERAQVVMLTNMPARFLTTREEVLARNGISFPVIVNDGPKGPAVSALAERVQAPLVFLDDSPSNLTSVRDTVEEAHIIQFIADPRFFALADPVEGARLISNDWTVTRRYIETVIQKEARSD</sequence>
<dbReference type="EMBL" id="QAYG01000002">
    <property type="protein sequence ID" value="PTW61474.1"/>
    <property type="molecule type" value="Genomic_DNA"/>
</dbReference>
<gene>
    <name evidence="1" type="ORF">C8N35_102184</name>
</gene>
<reference evidence="1 2" key="1">
    <citation type="submission" date="2018-04" db="EMBL/GenBank/DDBJ databases">
        <title>Genomic Encyclopedia of Archaeal and Bacterial Type Strains, Phase II (KMG-II): from individual species to whole genera.</title>
        <authorList>
            <person name="Goeker M."/>
        </authorList>
    </citation>
    <scope>NUCLEOTIDE SEQUENCE [LARGE SCALE GENOMIC DNA]</scope>
    <source>
        <strain evidence="1 2">DSM 23382</strain>
    </source>
</reference>
<evidence type="ECO:0008006" key="3">
    <source>
        <dbReference type="Google" id="ProtNLM"/>
    </source>
</evidence>
<evidence type="ECO:0000313" key="1">
    <source>
        <dbReference type="EMBL" id="PTW61474.1"/>
    </source>
</evidence>
<keyword evidence="2" id="KW-1185">Reference proteome</keyword>
<dbReference type="Proteomes" id="UP000244081">
    <property type="component" value="Unassembled WGS sequence"/>
</dbReference>
<dbReference type="SUPFAM" id="SSF56784">
    <property type="entry name" value="HAD-like"/>
    <property type="match status" value="1"/>
</dbReference>
<dbReference type="InterPro" id="IPR036412">
    <property type="entry name" value="HAD-like_sf"/>
</dbReference>
<proteinExistence type="predicted"/>
<evidence type="ECO:0000313" key="2">
    <source>
        <dbReference type="Proteomes" id="UP000244081"/>
    </source>
</evidence>
<dbReference type="RefSeq" id="WP_107989332.1">
    <property type="nucleotide sequence ID" value="NZ_QAYG01000002.1"/>
</dbReference>
<dbReference type="OrthoDB" id="7192139at2"/>
<comment type="caution">
    <text evidence="1">The sequence shown here is derived from an EMBL/GenBank/DDBJ whole genome shotgun (WGS) entry which is preliminary data.</text>
</comment>
<organism evidence="1 2">
    <name type="scientific">Breoghania corrubedonensis</name>
    <dbReference type="NCBI Taxonomy" id="665038"/>
    <lineage>
        <taxon>Bacteria</taxon>
        <taxon>Pseudomonadati</taxon>
        <taxon>Pseudomonadota</taxon>
        <taxon>Alphaproteobacteria</taxon>
        <taxon>Hyphomicrobiales</taxon>
        <taxon>Stappiaceae</taxon>
        <taxon>Breoghania</taxon>
    </lineage>
</organism>